<proteinExistence type="predicted"/>
<name>A0AAD6IS40_DREDA</name>
<evidence type="ECO:0000313" key="3">
    <source>
        <dbReference type="EMBL" id="KAJ6257376.1"/>
    </source>
</evidence>
<dbReference type="Proteomes" id="UP001221413">
    <property type="component" value="Unassembled WGS sequence"/>
</dbReference>
<reference evidence="3" key="1">
    <citation type="submission" date="2023-01" db="EMBL/GenBank/DDBJ databases">
        <title>The chitinases involved in constricting ring structure development in the nematode-trapping fungus Drechslerella dactyloides.</title>
        <authorList>
            <person name="Wang R."/>
            <person name="Zhang L."/>
            <person name="Tang P."/>
            <person name="Li S."/>
            <person name="Liang L."/>
        </authorList>
    </citation>
    <scope>NUCLEOTIDE SEQUENCE</scope>
    <source>
        <strain evidence="3">YMF1.00031</strain>
    </source>
</reference>
<evidence type="ECO:0000313" key="4">
    <source>
        <dbReference type="Proteomes" id="UP001221413"/>
    </source>
</evidence>
<feature type="chain" id="PRO_5042192080" evidence="2">
    <location>
        <begin position="22"/>
        <end position="276"/>
    </location>
</feature>
<dbReference type="AlphaFoldDB" id="A0AAD6IS40"/>
<protein>
    <submittedName>
        <fullName evidence="3">Uncharacterized protein</fullName>
    </submittedName>
</protein>
<feature type="region of interest" description="Disordered" evidence="1">
    <location>
        <begin position="120"/>
        <end position="155"/>
    </location>
</feature>
<keyword evidence="2" id="KW-0732">Signal</keyword>
<dbReference type="EMBL" id="JAQGDS010000011">
    <property type="protein sequence ID" value="KAJ6257376.1"/>
    <property type="molecule type" value="Genomic_DNA"/>
</dbReference>
<sequence length="276" mass="30019">MQTWTPYRFVVFILLCLQIYGHPLEVPEDNGALDVVNKLARRAEGDHDPFCCCCPTPSTAAYSTYTITVSYAFATEFITQTSVHRSKSITRTRTTIATSVALISTYTAYTTHVFSEERTTTTTTFTTLPAGGQRRKQKRQLQTQGPSQAPDPDSAVDCEGGILGKLWKRGNGCTTPSPICKKPTVSPSCSCTNSMCPSFTVISQTIRSTFQTTFPCTKSTTTYTTTTSITTRVRTKKIRSTSTTTVGTPSFTITTTYISTQTIISTVPAAPAQPGT</sequence>
<organism evidence="3 4">
    <name type="scientific">Drechslerella dactyloides</name>
    <name type="common">Nematode-trapping fungus</name>
    <name type="synonym">Arthrobotrys dactyloides</name>
    <dbReference type="NCBI Taxonomy" id="74499"/>
    <lineage>
        <taxon>Eukaryota</taxon>
        <taxon>Fungi</taxon>
        <taxon>Dikarya</taxon>
        <taxon>Ascomycota</taxon>
        <taxon>Pezizomycotina</taxon>
        <taxon>Orbiliomycetes</taxon>
        <taxon>Orbiliales</taxon>
        <taxon>Orbiliaceae</taxon>
        <taxon>Drechslerella</taxon>
    </lineage>
</organism>
<keyword evidence="4" id="KW-1185">Reference proteome</keyword>
<gene>
    <name evidence="3" type="ORF">Dda_8265</name>
</gene>
<comment type="caution">
    <text evidence="3">The sequence shown here is derived from an EMBL/GenBank/DDBJ whole genome shotgun (WGS) entry which is preliminary data.</text>
</comment>
<evidence type="ECO:0000256" key="1">
    <source>
        <dbReference type="SAM" id="MobiDB-lite"/>
    </source>
</evidence>
<feature type="signal peptide" evidence="2">
    <location>
        <begin position="1"/>
        <end position="21"/>
    </location>
</feature>
<evidence type="ECO:0000256" key="2">
    <source>
        <dbReference type="SAM" id="SignalP"/>
    </source>
</evidence>
<accession>A0AAD6IS40</accession>